<evidence type="ECO:0000313" key="3">
    <source>
        <dbReference type="EMBL" id="KAL1854457.1"/>
    </source>
</evidence>
<dbReference type="Proteomes" id="UP001586593">
    <property type="component" value="Unassembled WGS sequence"/>
</dbReference>
<feature type="region of interest" description="Disordered" evidence="1">
    <location>
        <begin position="74"/>
        <end position="103"/>
    </location>
</feature>
<comment type="caution">
    <text evidence="3">The sequence shown here is derived from an EMBL/GenBank/DDBJ whole genome shotgun (WGS) entry which is preliminary data.</text>
</comment>
<keyword evidence="2" id="KW-0812">Transmembrane</keyword>
<evidence type="ECO:0000313" key="4">
    <source>
        <dbReference type="Proteomes" id="UP001586593"/>
    </source>
</evidence>
<keyword evidence="2" id="KW-0472">Membrane</keyword>
<organism evidence="3 4">
    <name type="scientific">Phialemonium thermophilum</name>
    <dbReference type="NCBI Taxonomy" id="223376"/>
    <lineage>
        <taxon>Eukaryota</taxon>
        <taxon>Fungi</taxon>
        <taxon>Dikarya</taxon>
        <taxon>Ascomycota</taxon>
        <taxon>Pezizomycotina</taxon>
        <taxon>Sordariomycetes</taxon>
        <taxon>Sordariomycetidae</taxon>
        <taxon>Cephalothecales</taxon>
        <taxon>Cephalothecaceae</taxon>
        <taxon>Phialemonium</taxon>
    </lineage>
</organism>
<keyword evidence="2" id="KW-1133">Transmembrane helix</keyword>
<accession>A0ABR3W6I8</accession>
<gene>
    <name evidence="3" type="ORF">VTK73DRAFT_8739</name>
</gene>
<proteinExistence type="predicted"/>
<sequence>MSYGPQGRRSDRDREGTKSEISTCWHVEEGLARRTCSVVSCIALLSTRVEALEKERRLHYGAVMQRCLHRRARHGEGFRSDGRSSRGAEPSVENPHFTRTKATHRTGWLAMQVTSRGMGQATRFIGGCQPLHIVIKKIVVMSETPNVCRCIQDVMVMKNSKKRRPKWGSISDPFGCGDRSTTGEPCPAVQAAPQATAVIASGIQKRVRCMWMGEGFFFFFLFIFFLKNNKQDNQGLSQNLSLLRKILRVALVKYIQSTVSVPDQVPVEGRLRCPPLSLRGASKSGRRGGMSTHAAANPDWAGQASIGKQAYAAPQREIGDQGFTGRVRAMEHCTTSTLPA</sequence>
<protein>
    <submittedName>
        <fullName evidence="3">Uncharacterized protein</fullName>
    </submittedName>
</protein>
<name>A0ABR3W6I8_9PEZI</name>
<dbReference type="EMBL" id="JAZHXJ010000661">
    <property type="protein sequence ID" value="KAL1854457.1"/>
    <property type="molecule type" value="Genomic_DNA"/>
</dbReference>
<evidence type="ECO:0000256" key="2">
    <source>
        <dbReference type="SAM" id="Phobius"/>
    </source>
</evidence>
<feature type="transmembrane region" description="Helical" evidence="2">
    <location>
        <begin position="209"/>
        <end position="226"/>
    </location>
</feature>
<feature type="compositionally biased region" description="Basic and acidic residues" evidence="1">
    <location>
        <begin position="74"/>
        <end position="86"/>
    </location>
</feature>
<keyword evidence="4" id="KW-1185">Reference proteome</keyword>
<evidence type="ECO:0000256" key="1">
    <source>
        <dbReference type="SAM" id="MobiDB-lite"/>
    </source>
</evidence>
<reference evidence="3 4" key="1">
    <citation type="journal article" date="2024" name="Commun. Biol.">
        <title>Comparative genomic analysis of thermophilic fungi reveals convergent evolutionary adaptations and gene losses.</title>
        <authorList>
            <person name="Steindorff A.S."/>
            <person name="Aguilar-Pontes M.V."/>
            <person name="Robinson A.J."/>
            <person name="Andreopoulos B."/>
            <person name="LaButti K."/>
            <person name="Kuo A."/>
            <person name="Mondo S."/>
            <person name="Riley R."/>
            <person name="Otillar R."/>
            <person name="Haridas S."/>
            <person name="Lipzen A."/>
            <person name="Grimwood J."/>
            <person name="Schmutz J."/>
            <person name="Clum A."/>
            <person name="Reid I.D."/>
            <person name="Moisan M.C."/>
            <person name="Butler G."/>
            <person name="Nguyen T.T.M."/>
            <person name="Dewar K."/>
            <person name="Conant G."/>
            <person name="Drula E."/>
            <person name="Henrissat B."/>
            <person name="Hansel C."/>
            <person name="Singer S."/>
            <person name="Hutchinson M.I."/>
            <person name="de Vries R.P."/>
            <person name="Natvig D.O."/>
            <person name="Powell A.J."/>
            <person name="Tsang A."/>
            <person name="Grigoriev I.V."/>
        </authorList>
    </citation>
    <scope>NUCLEOTIDE SEQUENCE [LARGE SCALE GENOMIC DNA]</scope>
    <source>
        <strain evidence="3 4">ATCC 24622</strain>
    </source>
</reference>